<comment type="caution">
    <text evidence="1">The sequence shown here is derived from an EMBL/GenBank/DDBJ whole genome shotgun (WGS) entry which is preliminary data.</text>
</comment>
<sequence length="367" mass="38357">MSAPAALNVALVGMGYAGQTFHAPLILAESGLRLTHVISSQPDTVRAVLAARGGPQGVHIAPDLAPALADPGVDLVVLASPNSAHAPQALAALAAGKHVVIDKPMALDAAQAQTLADAATASGRHLSVFHNRRWDDDFLAVQALLHSGLLGEVRHAALSFDRFRPQPRERWRESPAPGGGLWMDLGPHLIDQALRLFGAPQQIWARLDTLRPGGQGVDDAVAHLFYASGLRVTLQASMLTAQPRPRFALHGTHGSAHTLGLDGQEDALKAGHTPGQPVEGRPWGASGRTLNLALADASGQISTRTQALPCGDYGAYWRGLVAHLRGAGPAPVLREEVLAVMRLLDAGAASSESGRVQGTAGVQDTPR</sequence>
<organism evidence="1 2">
    <name type="scientific">Amphibiibacter pelophylacis</name>
    <dbReference type="NCBI Taxonomy" id="1799477"/>
    <lineage>
        <taxon>Bacteria</taxon>
        <taxon>Pseudomonadati</taxon>
        <taxon>Pseudomonadota</taxon>
        <taxon>Betaproteobacteria</taxon>
        <taxon>Burkholderiales</taxon>
        <taxon>Sphaerotilaceae</taxon>
        <taxon>Amphibiibacter</taxon>
    </lineage>
</organism>
<evidence type="ECO:0000313" key="2">
    <source>
        <dbReference type="Proteomes" id="UP001364695"/>
    </source>
</evidence>
<protein>
    <submittedName>
        <fullName evidence="1">Gfo/Idh/MocA family oxidoreductase</fullName>
    </submittedName>
</protein>
<gene>
    <name evidence="1" type="ORF">RV045_04320</name>
</gene>
<keyword evidence="2" id="KW-1185">Reference proteome</keyword>
<dbReference type="EMBL" id="JAWDIE010000005">
    <property type="protein sequence ID" value="MEJ7137657.1"/>
    <property type="molecule type" value="Genomic_DNA"/>
</dbReference>
<reference evidence="1" key="1">
    <citation type="submission" date="2023-10" db="EMBL/GenBank/DDBJ databases">
        <title>Amphibacter perezi, gen. nov., sp. nov. a novel taxa of the family Comamonadaceae, class Betaproteobacteria isolated from the skin microbiota of Pelophylax perezi from different populations.</title>
        <authorList>
            <person name="Costa S."/>
            <person name="Proenca D.N."/>
            <person name="Lopes I."/>
            <person name="Morais P.V."/>
        </authorList>
    </citation>
    <scope>NUCLEOTIDE SEQUENCE</scope>
    <source>
        <strain evidence="1">SL12-8</strain>
    </source>
</reference>
<name>A0ACC6P0D9_9BURK</name>
<accession>A0ACC6P0D9</accession>
<evidence type="ECO:0000313" key="1">
    <source>
        <dbReference type="EMBL" id="MEJ7137657.1"/>
    </source>
</evidence>
<dbReference type="Proteomes" id="UP001364695">
    <property type="component" value="Unassembled WGS sequence"/>
</dbReference>
<proteinExistence type="predicted"/>